<protein>
    <submittedName>
        <fullName evidence="2">Uncharacterized protein</fullName>
    </submittedName>
</protein>
<proteinExistence type="predicted"/>
<dbReference type="Proteomes" id="UP000218263">
    <property type="component" value="Chromosome"/>
</dbReference>
<gene>
    <name evidence="2" type="ORF">MgSA37_02493</name>
</gene>
<sequence length="172" mass="19520">MFRMTAIKIVIKWKTILAATLLMGPGFLKTCEAQQKFEKSVFYNVMASGDLDAVNNEINIVQDEQTSHKEGYEGALLMKKAGLLAKPKLRLKFFKEGRIKLETALLADNENTEFHFLRLAIEEHAPKIVKYHADIESDKLIIQKNFKGLSPVVQHAILDYCKNSKVLHAANF</sequence>
<evidence type="ECO:0000256" key="1">
    <source>
        <dbReference type="SAM" id="SignalP"/>
    </source>
</evidence>
<keyword evidence="1" id="KW-0732">Signal</keyword>
<accession>A0A0X8X216</accession>
<dbReference type="EMBL" id="AP017313">
    <property type="protein sequence ID" value="BAU54319.1"/>
    <property type="molecule type" value="Genomic_DNA"/>
</dbReference>
<evidence type="ECO:0000313" key="3">
    <source>
        <dbReference type="Proteomes" id="UP000218263"/>
    </source>
</evidence>
<dbReference type="KEGG" id="mgot:MgSA37_02493"/>
<dbReference type="AlphaFoldDB" id="A0A0X8X216"/>
<name>A0A0X8X216_9SPHI</name>
<evidence type="ECO:0000313" key="2">
    <source>
        <dbReference type="EMBL" id="BAU54319.1"/>
    </source>
</evidence>
<organism evidence="2 3">
    <name type="scientific">Mucilaginibacter gotjawali</name>
    <dbReference type="NCBI Taxonomy" id="1550579"/>
    <lineage>
        <taxon>Bacteria</taxon>
        <taxon>Pseudomonadati</taxon>
        <taxon>Bacteroidota</taxon>
        <taxon>Sphingobacteriia</taxon>
        <taxon>Sphingobacteriales</taxon>
        <taxon>Sphingobacteriaceae</taxon>
        <taxon>Mucilaginibacter</taxon>
    </lineage>
</organism>
<feature type="chain" id="PRO_5007071372" evidence="1">
    <location>
        <begin position="19"/>
        <end position="172"/>
    </location>
</feature>
<keyword evidence="3" id="KW-1185">Reference proteome</keyword>
<reference evidence="2 3" key="1">
    <citation type="submission" date="2015-12" db="EMBL/GenBank/DDBJ databases">
        <title>Genome sequence of Mucilaginibacter gotjawali.</title>
        <authorList>
            <person name="Lee J.S."/>
            <person name="Lee K.C."/>
            <person name="Kim K.K."/>
            <person name="Lee B.W."/>
        </authorList>
    </citation>
    <scope>NUCLEOTIDE SEQUENCE [LARGE SCALE GENOMIC DNA]</scope>
    <source>
        <strain evidence="2 3">SA3-7</strain>
    </source>
</reference>
<feature type="signal peptide" evidence="1">
    <location>
        <begin position="1"/>
        <end position="18"/>
    </location>
</feature>